<keyword evidence="1" id="KW-0472">Membrane</keyword>
<dbReference type="EMBL" id="AM774416">
    <property type="protein sequence ID" value="CAP15087.1"/>
    <property type="molecule type" value="Genomic_DNA"/>
</dbReference>
<geneLocation type="plasmid" evidence="2 4">
    <name>PHS1</name>
</geneLocation>
<reference evidence="2 4" key="1">
    <citation type="journal article" date="2008" name="Genomics">
        <title>Evolution in the laboratory: the genome of Halobacterium salinarum strain R1 compared to that of strain NRC-1.</title>
        <authorList>
            <person name="Pfeiffer F."/>
            <person name="Schuster S.C."/>
            <person name="Broicher A."/>
            <person name="Falb M."/>
            <person name="Palm P."/>
            <person name="Rodewald K."/>
            <person name="Ruepp A."/>
            <person name="Soppa J."/>
            <person name="Tittor J."/>
            <person name="Oesterhelt D."/>
        </authorList>
    </citation>
    <scope>NUCLEOTIDE SEQUENCE [LARGE SCALE GENOMIC DNA]</scope>
    <source>
        <strain evidence="4">ATCC 29341 / DSM 671 / R1</strain>
        <strain evidence="2">DSM 671</strain>
        <plasmid evidence="2">PHS1</plasmid>
        <plasmid evidence="3">PHS2</plasmid>
        <plasmid evidence="4">Plasmid PHS1</plasmid>
        <plasmid evidence="4">Plasmid PHS2</plasmid>
    </source>
</reference>
<dbReference type="Proteomes" id="UP000001321">
    <property type="component" value="Plasmid PHS2"/>
</dbReference>
<dbReference type="KEGG" id="hsl:OE_7092F"/>
<name>B0R8Q3_HALS3</name>
<keyword evidence="1" id="KW-1133">Transmembrane helix</keyword>
<sequence length="126" mass="13319">MVSGWQVIRVACILSVSVGVGLLAISISLGLTAGTAPPVLVGFGGSVCTAYLLLRKHPNIETGPLWRFSGLVFVLFILGNAVSTEGIYAPQSEQSPLAIGGVWALSLLICYTVIFKVEWTNRSPSQ</sequence>
<dbReference type="HOGENOM" id="CLU_1976472_0_0_2"/>
<feature type="transmembrane region" description="Helical" evidence="1">
    <location>
        <begin position="65"/>
        <end position="83"/>
    </location>
</feature>
<evidence type="ECO:0000256" key="1">
    <source>
        <dbReference type="SAM" id="Phobius"/>
    </source>
</evidence>
<feature type="transmembrane region" description="Helical" evidence="1">
    <location>
        <begin position="35"/>
        <end position="53"/>
    </location>
</feature>
<accession>B0R8Q3</accession>
<keyword evidence="2" id="KW-0614">Plasmid</keyword>
<keyword evidence="1" id="KW-0812">Transmembrane</keyword>
<geneLocation type="plasmid" evidence="3 4">
    <name>PHS2</name>
</geneLocation>
<gene>
    <name evidence="3" type="ordered locus">OE_6212F</name>
    <name evidence="2" type="ordered locus">OE_7092F</name>
</gene>
<dbReference type="KEGG" id="hsl:OE_6212F"/>
<feature type="transmembrane region" description="Helical" evidence="1">
    <location>
        <begin position="7"/>
        <end position="29"/>
    </location>
</feature>
<protein>
    <submittedName>
        <fullName evidence="2">Uncharacterized protein</fullName>
    </submittedName>
</protein>
<dbReference type="EnsemblBacteria" id="CAP15327">
    <property type="protein sequence ID" value="CAP15327"/>
    <property type="gene ID" value="OE_6212F"/>
</dbReference>
<organism evidence="2 4">
    <name type="scientific">Halobacterium salinarum (strain ATCC 29341 / DSM 671 / R1)</name>
    <dbReference type="NCBI Taxonomy" id="478009"/>
    <lineage>
        <taxon>Archaea</taxon>
        <taxon>Methanobacteriati</taxon>
        <taxon>Methanobacteriota</taxon>
        <taxon>Stenosarchaea group</taxon>
        <taxon>Halobacteria</taxon>
        <taxon>Halobacteriales</taxon>
        <taxon>Halobacteriaceae</taxon>
        <taxon>Halobacterium</taxon>
        <taxon>Halobacterium salinarum NRC-34001</taxon>
    </lineage>
</organism>
<feature type="transmembrane region" description="Helical" evidence="1">
    <location>
        <begin position="95"/>
        <end position="115"/>
    </location>
</feature>
<dbReference type="AlphaFoldDB" id="B0R8Q3"/>
<dbReference type="EMBL" id="AM774417">
    <property type="protein sequence ID" value="CAP15327.1"/>
    <property type="molecule type" value="Genomic_DNA"/>
</dbReference>
<evidence type="ECO:0000313" key="2">
    <source>
        <dbReference type="EMBL" id="CAP15087.1"/>
    </source>
</evidence>
<dbReference type="EnsemblBacteria" id="CAP15087">
    <property type="protein sequence ID" value="CAP15087"/>
    <property type="gene ID" value="OE_7092F"/>
</dbReference>
<proteinExistence type="predicted"/>
<evidence type="ECO:0000313" key="4">
    <source>
        <dbReference type="Proteomes" id="UP000001321"/>
    </source>
</evidence>
<dbReference type="Proteomes" id="UP000001321">
    <property type="component" value="Plasmid PHS1"/>
</dbReference>
<evidence type="ECO:0000313" key="3">
    <source>
        <dbReference type="EMBL" id="CAP15327.1"/>
    </source>
</evidence>